<dbReference type="Gene3D" id="3.90.226.10">
    <property type="entry name" value="2-enoyl-CoA Hydratase, Chain A, domain 1"/>
    <property type="match status" value="1"/>
</dbReference>
<dbReference type="Pfam" id="PF00378">
    <property type="entry name" value="ECH_1"/>
    <property type="match status" value="1"/>
</dbReference>
<dbReference type="FunFam" id="3.90.226.10:FF:000049">
    <property type="entry name" value="Enoyl-CoA delta isomerase 3"/>
    <property type="match status" value="1"/>
</dbReference>
<dbReference type="GO" id="GO:0005777">
    <property type="term" value="C:peroxisome"/>
    <property type="evidence" value="ECO:0007669"/>
    <property type="project" value="TreeGrafter"/>
</dbReference>
<gene>
    <name evidence="2" type="ORF">METZ01_LOCUS28812</name>
</gene>
<dbReference type="InterPro" id="IPR029045">
    <property type="entry name" value="ClpP/crotonase-like_dom_sf"/>
</dbReference>
<sequence>MSEYLSLEQHGHVSVLTLDNGENRWTTTMTRELDAALDEVEQTTGPHALVTASSDPKFFSNGLDLDWITSKGDHEGGDRRVFGDEAMKLFARLITFPMPTIAAVNGHAFGAGFMWALCHDQRVMRRDRGMMCANEIEIGVPIPEAELALFHHKLPRHAFYETVQFAKRWTGEEAFSSGFVQELADQDEVTSKAIERAEELSRLGANRELFKWQKEHIWGSDAAINRTDGPAHMLHNNGDYPHPPRSG</sequence>
<dbReference type="PANTHER" id="PTHR11941:SF75">
    <property type="entry name" value="ENOYL-COA HYDRATASE_ISOMERASE FAMILY PROTEIN"/>
    <property type="match status" value="1"/>
</dbReference>
<dbReference type="EMBL" id="UINC01001261">
    <property type="protein sequence ID" value="SUZ75958.1"/>
    <property type="molecule type" value="Genomic_DNA"/>
</dbReference>
<keyword evidence="1" id="KW-0443">Lipid metabolism</keyword>
<dbReference type="CDD" id="cd06558">
    <property type="entry name" value="crotonase-like"/>
    <property type="match status" value="1"/>
</dbReference>
<evidence type="ECO:0000256" key="1">
    <source>
        <dbReference type="ARBA" id="ARBA00023098"/>
    </source>
</evidence>
<name>A0A381QAE6_9ZZZZ</name>
<evidence type="ECO:0000313" key="2">
    <source>
        <dbReference type="EMBL" id="SUZ75958.1"/>
    </source>
</evidence>
<accession>A0A381QAE6</accession>
<proteinExistence type="predicted"/>
<dbReference type="GO" id="GO:0006635">
    <property type="term" value="P:fatty acid beta-oxidation"/>
    <property type="evidence" value="ECO:0007669"/>
    <property type="project" value="TreeGrafter"/>
</dbReference>
<dbReference type="GO" id="GO:0004165">
    <property type="term" value="F:delta(3)-delta(2)-enoyl-CoA isomerase activity"/>
    <property type="evidence" value="ECO:0007669"/>
    <property type="project" value="TreeGrafter"/>
</dbReference>
<organism evidence="2">
    <name type="scientific">marine metagenome</name>
    <dbReference type="NCBI Taxonomy" id="408172"/>
    <lineage>
        <taxon>unclassified sequences</taxon>
        <taxon>metagenomes</taxon>
        <taxon>ecological metagenomes</taxon>
    </lineage>
</organism>
<dbReference type="AlphaFoldDB" id="A0A381QAE6"/>
<evidence type="ECO:0008006" key="3">
    <source>
        <dbReference type="Google" id="ProtNLM"/>
    </source>
</evidence>
<reference evidence="2" key="1">
    <citation type="submission" date="2018-05" db="EMBL/GenBank/DDBJ databases">
        <authorList>
            <person name="Lanie J.A."/>
            <person name="Ng W.-L."/>
            <person name="Kazmierczak K.M."/>
            <person name="Andrzejewski T.M."/>
            <person name="Davidsen T.M."/>
            <person name="Wayne K.J."/>
            <person name="Tettelin H."/>
            <person name="Glass J.I."/>
            <person name="Rusch D."/>
            <person name="Podicherti R."/>
            <person name="Tsui H.-C.T."/>
            <person name="Winkler M.E."/>
        </authorList>
    </citation>
    <scope>NUCLEOTIDE SEQUENCE</scope>
</reference>
<protein>
    <recommendedName>
        <fullName evidence="3">Enoyl-CoA hydratase</fullName>
    </recommendedName>
</protein>
<dbReference type="InterPro" id="IPR001753">
    <property type="entry name" value="Enoyl-CoA_hydra/iso"/>
</dbReference>
<dbReference type="PANTHER" id="PTHR11941">
    <property type="entry name" value="ENOYL-COA HYDRATASE-RELATED"/>
    <property type="match status" value="1"/>
</dbReference>
<dbReference type="SUPFAM" id="SSF52096">
    <property type="entry name" value="ClpP/crotonase"/>
    <property type="match status" value="1"/>
</dbReference>